<dbReference type="SMART" id="SM00014">
    <property type="entry name" value="acidPPc"/>
    <property type="match status" value="1"/>
</dbReference>
<dbReference type="EMBL" id="PCZS01000001">
    <property type="protein sequence ID" value="REB71121.1"/>
    <property type="molecule type" value="Genomic_DNA"/>
</dbReference>
<evidence type="ECO:0000256" key="1">
    <source>
        <dbReference type="SAM" id="SignalP"/>
    </source>
</evidence>
<organism evidence="3 4">
    <name type="scientific">Cutibacterium namnetense</name>
    <dbReference type="NCBI Taxonomy" id="1574624"/>
    <lineage>
        <taxon>Bacteria</taxon>
        <taxon>Bacillati</taxon>
        <taxon>Actinomycetota</taxon>
        <taxon>Actinomycetes</taxon>
        <taxon>Propionibacteriales</taxon>
        <taxon>Propionibacteriaceae</taxon>
        <taxon>Cutibacterium</taxon>
    </lineage>
</organism>
<dbReference type="Proteomes" id="UP000256324">
    <property type="component" value="Unassembled WGS sequence"/>
</dbReference>
<protein>
    <submittedName>
        <fullName evidence="3">Phosphatase PAP2 family protein</fullName>
    </submittedName>
</protein>
<feature type="chain" id="PRO_5046327649" evidence="1">
    <location>
        <begin position="29"/>
        <end position="491"/>
    </location>
</feature>
<proteinExistence type="predicted"/>
<dbReference type="InterPro" id="IPR036938">
    <property type="entry name" value="PAP2/HPO_sf"/>
</dbReference>
<accession>A0ABX9IF42</accession>
<keyword evidence="1" id="KW-0732">Signal</keyword>
<name>A0ABX9IF42_9ACTN</name>
<comment type="caution">
    <text evidence="3">The sequence shown here is derived from an EMBL/GenBank/DDBJ whole genome shotgun (WGS) entry which is preliminary data.</text>
</comment>
<dbReference type="Pfam" id="PF01569">
    <property type="entry name" value="PAP2"/>
    <property type="match status" value="1"/>
</dbReference>
<reference evidence="3 4" key="1">
    <citation type="submission" date="2017-09" db="EMBL/GenBank/DDBJ databases">
        <authorList>
            <person name="Bumgarner R.E."/>
        </authorList>
    </citation>
    <scope>NUCLEOTIDE SEQUENCE [LARGE SCALE GENOMIC DNA]</scope>
    <source>
        <strain evidence="3 4">T34998</strain>
    </source>
</reference>
<dbReference type="SUPFAM" id="SSF48317">
    <property type="entry name" value="Acid phosphatase/Vanadium-dependent haloperoxidase"/>
    <property type="match status" value="1"/>
</dbReference>
<dbReference type="InterPro" id="IPR000326">
    <property type="entry name" value="PAP2/HPO"/>
</dbReference>
<feature type="domain" description="Phosphatidic acid phosphatase type 2/haloperoxidase" evidence="2">
    <location>
        <begin position="157"/>
        <end position="311"/>
    </location>
</feature>
<gene>
    <name evidence="3" type="ORF">CP880_05450</name>
</gene>
<feature type="signal peptide" evidence="1">
    <location>
        <begin position="1"/>
        <end position="28"/>
    </location>
</feature>
<dbReference type="RefSeq" id="WP_002549830.1">
    <property type="nucleotide sequence ID" value="NZ_JARJOC010000003.1"/>
</dbReference>
<dbReference type="InterPro" id="IPR001011">
    <property type="entry name" value="Acid_Pase_classA_bac"/>
</dbReference>
<evidence type="ECO:0000259" key="2">
    <source>
        <dbReference type="SMART" id="SM00014"/>
    </source>
</evidence>
<evidence type="ECO:0000313" key="3">
    <source>
        <dbReference type="EMBL" id="REB71121.1"/>
    </source>
</evidence>
<dbReference type="Gene3D" id="1.20.144.10">
    <property type="entry name" value="Phosphatidic acid phosphatase type 2/haloperoxidase"/>
    <property type="match status" value="1"/>
</dbReference>
<dbReference type="PRINTS" id="PR00483">
    <property type="entry name" value="BACPHPHTASE"/>
</dbReference>
<evidence type="ECO:0000313" key="4">
    <source>
        <dbReference type="Proteomes" id="UP000256324"/>
    </source>
</evidence>
<sequence length="491" mass="52431">MKILRTSVLGLACATALVSTVGVSPAQAAQTDESADPHVALLSEYNRYWSPKPFDKKDFHTAFRGDVTAQGSKLLTRNDEGVEQINKAGFDQAQQAADRQGRSQQWRALRDATMFTDPLQEDNDSLGPVLGKYVAEGLARCTPVNLHSCSLNHVARFIWSTGFQEVMTKGTGPAKKYFNYPRPYLTDRSFADSGNPNDLHGLKKNLDIERVPSRIDVDHKRGGRALLTAGYDLMNGASGTNLTVSQAFPSGHTTAAYAYGLALAEVLPELGPEILARASEAGNNRVVLGVHYPMDIMGGRIEGHSNVSGALTTDRLYVASLKAARTELTAYLTHRCEADGHGDTLQACIGNVGANDKKGYYNTFTDSVSTAPVVDRASALKAYRARMTYGFDKASAYGGPAPSATAPVVPAGAENLLDTAFPTLSDAQRRQVLAATEIDAGYALDSSSGGWQRLNLAAAMSAKVTVDKAGRVVKVETGDLKPEVVSAPKAS</sequence>
<keyword evidence="4" id="KW-1185">Reference proteome</keyword>